<comment type="caution">
    <text evidence="6">The sequence shown here is derived from an EMBL/GenBank/DDBJ whole genome shotgun (WGS) entry which is preliminary data.</text>
</comment>
<organism evidence="6">
    <name type="scientific">Salvia splendens</name>
    <name type="common">Scarlet sage</name>
    <dbReference type="NCBI Taxonomy" id="180675"/>
    <lineage>
        <taxon>Eukaryota</taxon>
        <taxon>Viridiplantae</taxon>
        <taxon>Streptophyta</taxon>
        <taxon>Embryophyta</taxon>
        <taxon>Tracheophyta</taxon>
        <taxon>Spermatophyta</taxon>
        <taxon>Magnoliopsida</taxon>
        <taxon>eudicotyledons</taxon>
        <taxon>Gunneridae</taxon>
        <taxon>Pentapetalae</taxon>
        <taxon>asterids</taxon>
        <taxon>lamiids</taxon>
        <taxon>Lamiales</taxon>
        <taxon>Lamiaceae</taxon>
        <taxon>Nepetoideae</taxon>
        <taxon>Mentheae</taxon>
        <taxon>Salviinae</taxon>
        <taxon>Salvia</taxon>
        <taxon>Salvia subgen. Calosphace</taxon>
        <taxon>core Calosphace</taxon>
    </lineage>
</organism>
<feature type="disulfide bond" evidence="4">
    <location>
        <begin position="31"/>
        <end position="241"/>
    </location>
</feature>
<evidence type="ECO:0000313" key="6">
    <source>
        <dbReference type="EMBL" id="KAG6408742.1"/>
    </source>
</evidence>
<evidence type="ECO:0000256" key="5">
    <source>
        <dbReference type="SAM" id="SignalP"/>
    </source>
</evidence>
<proteinExistence type="inferred from homology"/>
<dbReference type="Proteomes" id="UP000298416">
    <property type="component" value="Unassembled WGS sequence"/>
</dbReference>
<dbReference type="PRINTS" id="PR00347">
    <property type="entry name" value="THAUMATIN"/>
</dbReference>
<evidence type="ECO:0000256" key="1">
    <source>
        <dbReference type="ARBA" id="ARBA00010607"/>
    </source>
</evidence>
<feature type="chain" id="PRO_5036482270" description="Pathogenesis-related protein 5" evidence="5">
    <location>
        <begin position="23"/>
        <end position="244"/>
    </location>
</feature>
<dbReference type="PIRSF" id="PIRSF002703">
    <property type="entry name" value="Thaumatin"/>
    <property type="match status" value="1"/>
</dbReference>
<reference evidence="6" key="1">
    <citation type="submission" date="2018-01" db="EMBL/GenBank/DDBJ databases">
        <authorList>
            <person name="Mao J.F."/>
        </authorList>
    </citation>
    <scope>NUCLEOTIDE SEQUENCE</scope>
    <source>
        <strain evidence="6">Huo1</strain>
        <tissue evidence="6">Leaf</tissue>
    </source>
</reference>
<dbReference type="Pfam" id="PF00314">
    <property type="entry name" value="Thaumatin"/>
    <property type="match status" value="1"/>
</dbReference>
<feature type="signal peptide" evidence="5">
    <location>
        <begin position="1"/>
        <end position="22"/>
    </location>
</feature>
<feature type="disulfide bond" evidence="4">
    <location>
        <begin position="161"/>
        <end position="177"/>
    </location>
</feature>
<feature type="disulfide bond" evidence="4">
    <location>
        <begin position="153"/>
        <end position="214"/>
    </location>
</feature>
<evidence type="ECO:0008006" key="8">
    <source>
        <dbReference type="Google" id="ProtNLM"/>
    </source>
</evidence>
<dbReference type="Gene3D" id="2.60.110.10">
    <property type="entry name" value="Thaumatin"/>
    <property type="match status" value="1"/>
</dbReference>
<name>A0A8X8X9C2_SALSN</name>
<feature type="disulfide bond" evidence="4">
    <location>
        <begin position="79"/>
        <end position="89"/>
    </location>
</feature>
<dbReference type="EMBL" id="PNBA02000011">
    <property type="protein sequence ID" value="KAG6408742.1"/>
    <property type="molecule type" value="Genomic_DNA"/>
</dbReference>
<dbReference type="FunFam" id="2.60.110.10:FF:000002">
    <property type="entry name" value="Thaumatin-like protein 1a"/>
    <property type="match status" value="1"/>
</dbReference>
<dbReference type="PANTHER" id="PTHR31048">
    <property type="entry name" value="OS03G0233200 PROTEIN"/>
    <property type="match status" value="1"/>
</dbReference>
<dbReference type="OrthoDB" id="430315at2759"/>
<evidence type="ECO:0000313" key="7">
    <source>
        <dbReference type="Proteomes" id="UP000298416"/>
    </source>
</evidence>
<gene>
    <name evidence="6" type="ORF">SASPL_131763</name>
</gene>
<feature type="disulfide bond" evidence="4">
    <location>
        <begin position="191"/>
        <end position="201"/>
    </location>
</feature>
<keyword evidence="7" id="KW-1185">Reference proteome</keyword>
<feature type="disulfide bond" evidence="4">
    <location>
        <begin position="148"/>
        <end position="231"/>
    </location>
</feature>
<dbReference type="SMART" id="SM00205">
    <property type="entry name" value="THN"/>
    <property type="match status" value="1"/>
</dbReference>
<dbReference type="InterPro" id="IPR017949">
    <property type="entry name" value="Thaumatin_CS"/>
</dbReference>
<protein>
    <recommendedName>
        <fullName evidence="8">Pathogenesis-related protein 5</fullName>
    </recommendedName>
</protein>
<sequence length="244" mass="24569">MVCISQLLLQLFSIGLLRMASATIFTLQNSCSYTIWPGTLSGNGAAVLGGGGLALAPGDTVQLPAPEGWSGRFWARTGCDFDDAGKGPCATGDCGGAIQCSGGGVPPVSLAEFTIGSGAAGKDFYDVSLVDGYNVGISVQASGGSGDCQSAGCVSDLNANCPRELQVVDGGGSVVACRSACAAFETPEFCCTGAHATSATCGPTSYSDMFKSACPTAYSYAYDDLSSTCTCTASDYLIVFCPST</sequence>
<keyword evidence="3 4" id="KW-1015">Disulfide bond</keyword>
<dbReference type="PROSITE" id="PS51367">
    <property type="entry name" value="THAUMATIN_2"/>
    <property type="match status" value="1"/>
</dbReference>
<evidence type="ECO:0000256" key="4">
    <source>
        <dbReference type="PIRSR" id="PIRSR002703-1"/>
    </source>
</evidence>
<dbReference type="SUPFAM" id="SSF49870">
    <property type="entry name" value="Osmotin, thaumatin-like protein"/>
    <property type="match status" value="1"/>
</dbReference>
<feature type="disulfide bond" evidence="4">
    <location>
        <begin position="181"/>
        <end position="190"/>
    </location>
</feature>
<comment type="similarity">
    <text evidence="1">Belongs to the thaumatin family.</text>
</comment>
<dbReference type="AlphaFoldDB" id="A0A8X8X9C2"/>
<dbReference type="CDD" id="cd09218">
    <property type="entry name" value="TLP-PA"/>
    <property type="match status" value="1"/>
</dbReference>
<accession>A0A8X8X9C2</accession>
<dbReference type="PROSITE" id="PS00316">
    <property type="entry name" value="THAUMATIN_1"/>
    <property type="match status" value="1"/>
</dbReference>
<keyword evidence="2 5" id="KW-0732">Signal</keyword>
<dbReference type="InterPro" id="IPR037176">
    <property type="entry name" value="Osmotin/thaumatin-like_sf"/>
</dbReference>
<reference evidence="6" key="2">
    <citation type="submission" date="2020-08" db="EMBL/GenBank/DDBJ databases">
        <title>Plant Genome Project.</title>
        <authorList>
            <person name="Zhang R.-G."/>
        </authorList>
    </citation>
    <scope>NUCLEOTIDE SEQUENCE</scope>
    <source>
        <strain evidence="6">Huo1</strain>
        <tissue evidence="6">Leaf</tissue>
    </source>
</reference>
<feature type="disulfide bond" evidence="4">
    <location>
        <begin position="94"/>
        <end position="100"/>
    </location>
</feature>
<evidence type="ECO:0000256" key="3">
    <source>
        <dbReference type="ARBA" id="ARBA00023157"/>
    </source>
</evidence>
<dbReference type="InterPro" id="IPR001938">
    <property type="entry name" value="Thaumatin"/>
</dbReference>
<evidence type="ECO:0000256" key="2">
    <source>
        <dbReference type="ARBA" id="ARBA00022729"/>
    </source>
</evidence>